<organism evidence="2 3">
    <name type="scientific">Ostreococcus lucimarinus (strain CCE9901)</name>
    <dbReference type="NCBI Taxonomy" id="436017"/>
    <lineage>
        <taxon>Eukaryota</taxon>
        <taxon>Viridiplantae</taxon>
        <taxon>Chlorophyta</taxon>
        <taxon>Mamiellophyceae</taxon>
        <taxon>Mamiellales</taxon>
        <taxon>Bathycoccaceae</taxon>
        <taxon>Ostreococcus</taxon>
    </lineage>
</organism>
<dbReference type="Gramene" id="ABO99586">
    <property type="protein sequence ID" value="ABO99586"/>
    <property type="gene ID" value="OSTLU_93708"/>
</dbReference>
<evidence type="ECO:0000256" key="1">
    <source>
        <dbReference type="SAM" id="MobiDB-lite"/>
    </source>
</evidence>
<gene>
    <name evidence="2" type="ORF">OSTLU_93708</name>
</gene>
<feature type="region of interest" description="Disordered" evidence="1">
    <location>
        <begin position="87"/>
        <end position="122"/>
    </location>
</feature>
<evidence type="ECO:0000313" key="3">
    <source>
        <dbReference type="Proteomes" id="UP000001568"/>
    </source>
</evidence>
<dbReference type="EMBL" id="CP000594">
    <property type="protein sequence ID" value="ABO99586.1"/>
    <property type="molecule type" value="Genomic_DNA"/>
</dbReference>
<dbReference type="RefSeq" id="XP_001421293.1">
    <property type="nucleotide sequence ID" value="XM_001421256.1"/>
</dbReference>
<dbReference type="AlphaFoldDB" id="A4S7L3"/>
<dbReference type="Proteomes" id="UP000001568">
    <property type="component" value="Chromosome 14"/>
</dbReference>
<protein>
    <submittedName>
        <fullName evidence="2">Uncharacterized protein</fullName>
    </submittedName>
</protein>
<dbReference type="GeneID" id="5005266"/>
<dbReference type="HOGENOM" id="CLU_2044124_0_0_1"/>
<reference evidence="2 3" key="1">
    <citation type="journal article" date="2007" name="Proc. Natl. Acad. Sci. U.S.A.">
        <title>The tiny eukaryote Ostreococcus provides genomic insights into the paradox of plankton speciation.</title>
        <authorList>
            <person name="Palenik B."/>
            <person name="Grimwood J."/>
            <person name="Aerts A."/>
            <person name="Rouze P."/>
            <person name="Salamov A."/>
            <person name="Putnam N."/>
            <person name="Dupont C."/>
            <person name="Jorgensen R."/>
            <person name="Derelle E."/>
            <person name="Rombauts S."/>
            <person name="Zhou K."/>
            <person name="Otillar R."/>
            <person name="Merchant S.S."/>
            <person name="Podell S."/>
            <person name="Gaasterland T."/>
            <person name="Napoli C."/>
            <person name="Gendler K."/>
            <person name="Manuell A."/>
            <person name="Tai V."/>
            <person name="Vallon O."/>
            <person name="Piganeau G."/>
            <person name="Jancek S."/>
            <person name="Heijde M."/>
            <person name="Jabbari K."/>
            <person name="Bowler C."/>
            <person name="Lohr M."/>
            <person name="Robbens S."/>
            <person name="Werner G."/>
            <person name="Dubchak I."/>
            <person name="Pazour G.J."/>
            <person name="Ren Q."/>
            <person name="Paulsen I."/>
            <person name="Delwiche C."/>
            <person name="Schmutz J."/>
            <person name="Rokhsar D."/>
            <person name="Van de Peer Y."/>
            <person name="Moreau H."/>
            <person name="Grigoriev I.V."/>
        </authorList>
    </citation>
    <scope>NUCLEOTIDE SEQUENCE [LARGE SCALE GENOMIC DNA]</scope>
    <source>
        <strain evidence="2 3">CCE9901</strain>
    </source>
</reference>
<sequence length="122" mass="14324">MTNLFCRPQIRQPVVRSHFVCTNDENDEMLKYFNVYFYFRSMKSNSVDLYENSSSFVISSGSKPWSFWCLVESSYCKCTNHKISMNTRRPPARAPSPPFTHCPSATRSTRRGQFPNRRHSRP</sequence>
<dbReference type="KEGG" id="olu:OSTLU_93708"/>
<accession>A4S7L3</accession>
<keyword evidence="3" id="KW-1185">Reference proteome</keyword>
<name>A4S7L3_OSTLU</name>
<evidence type="ECO:0000313" key="2">
    <source>
        <dbReference type="EMBL" id="ABO99586.1"/>
    </source>
</evidence>
<proteinExistence type="predicted"/>